<keyword evidence="8 11" id="KW-0975">Bacterial flagellum</keyword>
<dbReference type="InterPro" id="IPR036429">
    <property type="entry name" value="SpoA-like_sf"/>
</dbReference>
<keyword evidence="14" id="KW-0969">Cilium</keyword>
<dbReference type="GO" id="GO:0003774">
    <property type="term" value="F:cytoskeletal motor activity"/>
    <property type="evidence" value="ECO:0007669"/>
    <property type="project" value="InterPro"/>
</dbReference>
<evidence type="ECO:0000256" key="8">
    <source>
        <dbReference type="ARBA" id="ARBA00023143"/>
    </source>
</evidence>
<evidence type="ECO:0000313" key="15">
    <source>
        <dbReference type="Proteomes" id="UP001170481"/>
    </source>
</evidence>
<comment type="subcellular location">
    <subcellularLocation>
        <location evidence="11">Cell inner membrane</location>
        <topology evidence="11">Peripheral membrane protein</topology>
    </subcellularLocation>
    <subcellularLocation>
        <location evidence="11">Bacterial flagellum basal body</location>
    </subcellularLocation>
</comment>
<dbReference type="PANTHER" id="PTHR30034">
    <property type="entry name" value="FLAGELLAR MOTOR SWITCH PROTEIN FLIM"/>
    <property type="match status" value="1"/>
</dbReference>
<dbReference type="InterPro" id="IPR001543">
    <property type="entry name" value="FliN-like_C"/>
</dbReference>
<dbReference type="GeneID" id="97326472"/>
<sequence length="338" mass="37552">MAQDDLLSQDEIDALLSGVNGDSGATADASSTPGEARIRPFDPASQHRIIRDRLHALDIINSRFSRQFRMGLFNLIRRGADITAGPVQFLSYNEFSRNVPVPTNINLFTMKPLRGTSMLVFPPSLVFMVVDSLFGGDGRFVTKSEGREFTRTEQRVIQRLMQLALNAYRDAWSAVYAVETDYLRSEMQVKFANITSSPNEIVVCTSFHLEVGNHSSDFQICLPYSMIEPHRELLSSPLQETSAEGDSRWGERLRKEVRATDVELHADFASITTTLGALAELAVGDVLPIEKPERVNAYVNNVPVLEAGFGRANGHRALRVTRIINHPINTASEDSGDE</sequence>
<dbReference type="GO" id="GO:0005886">
    <property type="term" value="C:plasma membrane"/>
    <property type="evidence" value="ECO:0007669"/>
    <property type="project" value="UniProtKB-SubCell"/>
</dbReference>
<dbReference type="GO" id="GO:0050918">
    <property type="term" value="P:positive chemotaxis"/>
    <property type="evidence" value="ECO:0007669"/>
    <property type="project" value="TreeGrafter"/>
</dbReference>
<organism evidence="14 15">
    <name type="scientific">Cobetia amphilecti</name>
    <dbReference type="NCBI Taxonomy" id="1055104"/>
    <lineage>
        <taxon>Bacteria</taxon>
        <taxon>Pseudomonadati</taxon>
        <taxon>Pseudomonadota</taxon>
        <taxon>Gammaproteobacteria</taxon>
        <taxon>Oceanospirillales</taxon>
        <taxon>Halomonadaceae</taxon>
        <taxon>Cobetia</taxon>
    </lineage>
</organism>
<dbReference type="EMBL" id="JAUORK010000001">
    <property type="protein sequence ID" value="MDO6670608.1"/>
    <property type="molecule type" value="Genomic_DNA"/>
</dbReference>
<keyword evidence="4 11" id="KW-0145">Chemotaxis</keyword>
<dbReference type="InterPro" id="IPR028976">
    <property type="entry name" value="CheC-like_sf"/>
</dbReference>
<keyword evidence="7 11" id="KW-0472">Membrane</keyword>
<keyword evidence="14" id="KW-0282">Flagellum</keyword>
<accession>A0AAP4TYG6</accession>
<proteinExistence type="inferred from homology"/>
<evidence type="ECO:0000313" key="14">
    <source>
        <dbReference type="EMBL" id="MDO6670608.1"/>
    </source>
</evidence>
<evidence type="ECO:0000256" key="11">
    <source>
        <dbReference type="PIRNR" id="PIRNR002888"/>
    </source>
</evidence>
<dbReference type="SUPFAM" id="SSF103039">
    <property type="entry name" value="CheC-like"/>
    <property type="match status" value="1"/>
</dbReference>
<dbReference type="Pfam" id="PF01052">
    <property type="entry name" value="FliMN_C"/>
    <property type="match status" value="1"/>
</dbReference>
<keyword evidence="3 11" id="KW-1003">Cell membrane</keyword>
<gene>
    <name evidence="14" type="primary">fliM</name>
    <name evidence="14" type="ORF">Q4535_00615</name>
</gene>
<dbReference type="NCBIfam" id="TIGR01397">
    <property type="entry name" value="fliM_switch"/>
    <property type="match status" value="1"/>
</dbReference>
<evidence type="ECO:0000256" key="2">
    <source>
        <dbReference type="ARBA" id="ARBA00021898"/>
    </source>
</evidence>
<protein>
    <recommendedName>
        <fullName evidence="2 10">Flagellar motor switch protein FliM</fullName>
    </recommendedName>
</protein>
<dbReference type="Gene3D" id="3.40.1550.10">
    <property type="entry name" value="CheC-like"/>
    <property type="match status" value="1"/>
</dbReference>
<evidence type="ECO:0000256" key="5">
    <source>
        <dbReference type="ARBA" id="ARBA00022519"/>
    </source>
</evidence>
<dbReference type="PANTHER" id="PTHR30034:SF3">
    <property type="entry name" value="FLAGELLAR MOTOR SWITCH PROTEIN FLIM"/>
    <property type="match status" value="1"/>
</dbReference>
<comment type="function">
    <text evidence="9 11">FliM is one of three proteins (FliG, FliN, FliM) that forms the rotor-mounted switch complex (C ring), located at the base of the basal body. This complex interacts with the CheY and CheZ chemotaxis proteins, in addition to contacting components of the motor that determine the direction of flagellar rotation.</text>
</comment>
<evidence type="ECO:0000256" key="9">
    <source>
        <dbReference type="ARBA" id="ARBA00025044"/>
    </source>
</evidence>
<dbReference type="Gene3D" id="2.30.330.10">
    <property type="entry name" value="SpoA-like"/>
    <property type="match status" value="1"/>
</dbReference>
<dbReference type="AlphaFoldDB" id="A0AAP4TYG6"/>
<evidence type="ECO:0000256" key="4">
    <source>
        <dbReference type="ARBA" id="ARBA00022500"/>
    </source>
</evidence>
<dbReference type="CDD" id="cd17908">
    <property type="entry name" value="FliM"/>
    <property type="match status" value="1"/>
</dbReference>
<dbReference type="Proteomes" id="UP001170481">
    <property type="component" value="Unassembled WGS sequence"/>
</dbReference>
<keyword evidence="14" id="KW-0966">Cell projection</keyword>
<reference evidence="14" key="1">
    <citation type="submission" date="2023-07" db="EMBL/GenBank/DDBJ databases">
        <title>Genome content predicts the carbon catabolic preferences of heterotrophic bacteria.</title>
        <authorList>
            <person name="Gralka M."/>
        </authorList>
    </citation>
    <scope>NUCLEOTIDE SEQUENCE</scope>
    <source>
        <strain evidence="14">C2R13</strain>
    </source>
</reference>
<dbReference type="GO" id="GO:0009425">
    <property type="term" value="C:bacterial-type flagellum basal body"/>
    <property type="evidence" value="ECO:0007669"/>
    <property type="project" value="UniProtKB-SubCell"/>
</dbReference>
<evidence type="ECO:0000256" key="3">
    <source>
        <dbReference type="ARBA" id="ARBA00022475"/>
    </source>
</evidence>
<evidence type="ECO:0000256" key="10">
    <source>
        <dbReference type="NCBIfam" id="TIGR01397"/>
    </source>
</evidence>
<feature type="region of interest" description="Disordered" evidence="12">
    <location>
        <begin position="17"/>
        <end position="42"/>
    </location>
</feature>
<comment type="caution">
    <text evidence="14">The sequence shown here is derived from an EMBL/GenBank/DDBJ whole genome shotgun (WGS) entry which is preliminary data.</text>
</comment>
<evidence type="ECO:0000256" key="7">
    <source>
        <dbReference type="ARBA" id="ARBA00023136"/>
    </source>
</evidence>
<evidence type="ECO:0000256" key="1">
    <source>
        <dbReference type="ARBA" id="ARBA00011049"/>
    </source>
</evidence>
<feature type="domain" description="Flagellar motor switch protein FliN-like C-terminal" evidence="13">
    <location>
        <begin position="256"/>
        <end position="324"/>
    </location>
</feature>
<comment type="similarity">
    <text evidence="1 11">Belongs to the FliM family.</text>
</comment>
<dbReference type="GO" id="GO:0071978">
    <property type="term" value="P:bacterial-type flagellum-dependent swarming motility"/>
    <property type="evidence" value="ECO:0007669"/>
    <property type="project" value="TreeGrafter"/>
</dbReference>
<dbReference type="PRINTS" id="PR00955">
    <property type="entry name" value="FLGMOTORFLIM"/>
</dbReference>
<dbReference type="InterPro" id="IPR001689">
    <property type="entry name" value="Flag_FliM"/>
</dbReference>
<evidence type="ECO:0000256" key="6">
    <source>
        <dbReference type="ARBA" id="ARBA00022779"/>
    </source>
</evidence>
<evidence type="ECO:0000256" key="12">
    <source>
        <dbReference type="SAM" id="MobiDB-lite"/>
    </source>
</evidence>
<dbReference type="PIRSF" id="PIRSF002888">
    <property type="entry name" value="FliM"/>
    <property type="match status" value="1"/>
</dbReference>
<keyword evidence="6 11" id="KW-0283">Flagellar rotation</keyword>
<dbReference type="Pfam" id="PF02154">
    <property type="entry name" value="FliM"/>
    <property type="match status" value="1"/>
</dbReference>
<dbReference type="RefSeq" id="WP_107334751.1">
    <property type="nucleotide sequence ID" value="NZ_CAXNSG010000001.1"/>
</dbReference>
<keyword evidence="5 11" id="KW-0997">Cell inner membrane</keyword>
<dbReference type="SUPFAM" id="SSF101801">
    <property type="entry name" value="Surface presentation of antigens (SPOA)"/>
    <property type="match status" value="1"/>
</dbReference>
<evidence type="ECO:0000259" key="13">
    <source>
        <dbReference type="Pfam" id="PF01052"/>
    </source>
</evidence>
<name>A0AAP4TYG6_9GAMM</name>